<accession>A0A1I1MLZ3</accession>
<organism evidence="1 2">
    <name type="scientific">Flavobacterium phragmitis</name>
    <dbReference type="NCBI Taxonomy" id="739143"/>
    <lineage>
        <taxon>Bacteria</taxon>
        <taxon>Pseudomonadati</taxon>
        <taxon>Bacteroidota</taxon>
        <taxon>Flavobacteriia</taxon>
        <taxon>Flavobacteriales</taxon>
        <taxon>Flavobacteriaceae</taxon>
        <taxon>Flavobacterium</taxon>
    </lineage>
</organism>
<evidence type="ECO:0000313" key="1">
    <source>
        <dbReference type="EMBL" id="SFC86096.1"/>
    </source>
</evidence>
<gene>
    <name evidence="1" type="ORF">SAMN05216297_102543</name>
</gene>
<evidence type="ECO:0000313" key="2">
    <source>
        <dbReference type="Proteomes" id="UP000199672"/>
    </source>
</evidence>
<keyword evidence="2" id="KW-1185">Reference proteome</keyword>
<reference evidence="2" key="1">
    <citation type="submission" date="2016-10" db="EMBL/GenBank/DDBJ databases">
        <authorList>
            <person name="Varghese N."/>
            <person name="Submissions S."/>
        </authorList>
    </citation>
    <scope>NUCLEOTIDE SEQUENCE [LARGE SCALE GENOMIC DNA]</scope>
    <source>
        <strain evidence="2">CGMCC 1.10370</strain>
    </source>
</reference>
<proteinExistence type="predicted"/>
<dbReference type="Proteomes" id="UP000199672">
    <property type="component" value="Unassembled WGS sequence"/>
</dbReference>
<name>A0A1I1MLZ3_9FLAO</name>
<dbReference type="STRING" id="739143.SAMN05216297_102543"/>
<dbReference type="AlphaFoldDB" id="A0A1I1MLZ3"/>
<sequence>MEKLSEIVLKNGVYVYSNLYKCFEYTRVFLGV</sequence>
<protein>
    <submittedName>
        <fullName evidence="1">Uncharacterized protein</fullName>
    </submittedName>
</protein>
<dbReference type="EMBL" id="FOMH01000002">
    <property type="protein sequence ID" value="SFC86096.1"/>
    <property type="molecule type" value="Genomic_DNA"/>
</dbReference>